<keyword evidence="7" id="KW-0501">Molybdenum cofactor biosynthesis</keyword>
<keyword evidence="2" id="KW-0808">Transferase</keyword>
<keyword evidence="5" id="KW-0460">Magnesium</keyword>
<evidence type="ECO:0000256" key="2">
    <source>
        <dbReference type="ARBA" id="ARBA00022679"/>
    </source>
</evidence>
<dbReference type="Gene3D" id="3.90.550.10">
    <property type="entry name" value="Spore Coat Polysaccharide Biosynthesis Protein SpsA, Chain A"/>
    <property type="match status" value="1"/>
</dbReference>
<evidence type="ECO:0000256" key="6">
    <source>
        <dbReference type="ARBA" id="ARBA00023134"/>
    </source>
</evidence>
<dbReference type="AlphaFoldDB" id="A0A3B0VT16"/>
<evidence type="ECO:0000313" key="9">
    <source>
        <dbReference type="EMBL" id="VAW42202.1"/>
    </source>
</evidence>
<gene>
    <name evidence="9" type="ORF">MNBD_CHLOROFLEXI01-665</name>
</gene>
<proteinExistence type="inferred from homology"/>
<organism evidence="9">
    <name type="scientific">hydrothermal vent metagenome</name>
    <dbReference type="NCBI Taxonomy" id="652676"/>
    <lineage>
        <taxon>unclassified sequences</taxon>
        <taxon>metagenomes</taxon>
        <taxon>ecological metagenomes</taxon>
    </lineage>
</organism>
<dbReference type="EMBL" id="UOEU01000900">
    <property type="protein sequence ID" value="VAW42202.1"/>
    <property type="molecule type" value="Genomic_DNA"/>
</dbReference>
<dbReference type="GO" id="GO:0005525">
    <property type="term" value="F:GTP binding"/>
    <property type="evidence" value="ECO:0007669"/>
    <property type="project" value="UniProtKB-KW"/>
</dbReference>
<protein>
    <submittedName>
        <fullName evidence="9">Molybdopterin-guanine dinucleotide biosynthesis protein MobA</fullName>
    </submittedName>
</protein>
<dbReference type="InterPro" id="IPR025877">
    <property type="entry name" value="MobA-like_NTP_Trfase"/>
</dbReference>
<dbReference type="GO" id="GO:0006777">
    <property type="term" value="P:Mo-molybdopterin cofactor biosynthetic process"/>
    <property type="evidence" value="ECO:0007669"/>
    <property type="project" value="UniProtKB-KW"/>
</dbReference>
<dbReference type="InterPro" id="IPR029044">
    <property type="entry name" value="Nucleotide-diphossugar_trans"/>
</dbReference>
<evidence type="ECO:0000256" key="3">
    <source>
        <dbReference type="ARBA" id="ARBA00022723"/>
    </source>
</evidence>
<dbReference type="PANTHER" id="PTHR19136">
    <property type="entry name" value="MOLYBDENUM COFACTOR GUANYLYLTRANSFERASE"/>
    <property type="match status" value="1"/>
</dbReference>
<dbReference type="InterPro" id="IPR013482">
    <property type="entry name" value="Molybde_CF_guanTrfase"/>
</dbReference>
<keyword evidence="1" id="KW-0963">Cytoplasm</keyword>
<name>A0A3B0VT16_9ZZZZ</name>
<dbReference type="HAMAP" id="MF_00316">
    <property type="entry name" value="MobA"/>
    <property type="match status" value="1"/>
</dbReference>
<dbReference type="CDD" id="cd02503">
    <property type="entry name" value="MobA"/>
    <property type="match status" value="1"/>
</dbReference>
<dbReference type="PANTHER" id="PTHR19136:SF81">
    <property type="entry name" value="MOLYBDENUM COFACTOR GUANYLYLTRANSFERASE"/>
    <property type="match status" value="1"/>
</dbReference>
<reference evidence="9" key="1">
    <citation type="submission" date="2018-06" db="EMBL/GenBank/DDBJ databases">
        <authorList>
            <person name="Zhirakovskaya E."/>
        </authorList>
    </citation>
    <scope>NUCLEOTIDE SEQUENCE</scope>
</reference>
<evidence type="ECO:0000256" key="4">
    <source>
        <dbReference type="ARBA" id="ARBA00022741"/>
    </source>
</evidence>
<evidence type="ECO:0000256" key="5">
    <source>
        <dbReference type="ARBA" id="ARBA00022842"/>
    </source>
</evidence>
<keyword evidence="6" id="KW-0342">GTP-binding</keyword>
<dbReference type="SUPFAM" id="SSF53448">
    <property type="entry name" value="Nucleotide-diphospho-sugar transferases"/>
    <property type="match status" value="1"/>
</dbReference>
<evidence type="ECO:0000256" key="7">
    <source>
        <dbReference type="ARBA" id="ARBA00023150"/>
    </source>
</evidence>
<feature type="domain" description="MobA-like NTP transferase" evidence="8">
    <location>
        <begin position="9"/>
        <end position="151"/>
    </location>
</feature>
<keyword evidence="3" id="KW-0479">Metal-binding</keyword>
<accession>A0A3B0VT16</accession>
<evidence type="ECO:0000256" key="1">
    <source>
        <dbReference type="ARBA" id="ARBA00022490"/>
    </source>
</evidence>
<dbReference type="Pfam" id="PF12804">
    <property type="entry name" value="NTP_transf_3"/>
    <property type="match status" value="1"/>
</dbReference>
<dbReference type="GO" id="GO:0016779">
    <property type="term" value="F:nucleotidyltransferase activity"/>
    <property type="evidence" value="ECO:0007669"/>
    <property type="project" value="UniProtKB-ARBA"/>
</dbReference>
<keyword evidence="4" id="KW-0547">Nucleotide-binding</keyword>
<evidence type="ECO:0000259" key="8">
    <source>
        <dbReference type="Pfam" id="PF12804"/>
    </source>
</evidence>
<sequence>MSQEQLSVAIMAGGKSSRMGVDKSFVLFDGRPMIEIVQERVAGLGAETLLITNKPDEYAHLGLPMVGDLYPDHGPLGGIFTAVHAATFPHVLVVACDMPWLNRSLLQYMITLRETADVIVPRWEKYPEPLHAIYSKRCLPPIEEKLKAQRLKITGFFSEVAVCFVERVEIERYDENGRSFANINSPDDLIEASGQ</sequence>
<dbReference type="GO" id="GO:0046872">
    <property type="term" value="F:metal ion binding"/>
    <property type="evidence" value="ECO:0007669"/>
    <property type="project" value="UniProtKB-KW"/>
</dbReference>